<sequence>MHNAHFKLKYTHLNNSFSARNNASQSPTGPSNTRICARPAISESVSWRKRWSNGKAPGRLPPSSLSDPKAKRSSREQLNSTTCWPQISYWISSKSQKTSPI</sequence>
<protein>
    <submittedName>
        <fullName evidence="2">(northern house mosquito) hypothetical protein</fullName>
    </submittedName>
</protein>
<evidence type="ECO:0000313" key="2">
    <source>
        <dbReference type="EMBL" id="CAG6450925.1"/>
    </source>
</evidence>
<accession>A0A8D8A7W9</accession>
<reference evidence="2" key="1">
    <citation type="submission" date="2021-05" db="EMBL/GenBank/DDBJ databases">
        <authorList>
            <person name="Alioto T."/>
            <person name="Alioto T."/>
            <person name="Gomez Garrido J."/>
        </authorList>
    </citation>
    <scope>NUCLEOTIDE SEQUENCE</scope>
</reference>
<dbReference type="AlphaFoldDB" id="A0A8D8A7W9"/>
<dbReference type="EMBL" id="HBUE01017281">
    <property type="protein sequence ID" value="CAG6450925.1"/>
    <property type="molecule type" value="Transcribed_RNA"/>
</dbReference>
<feature type="region of interest" description="Disordered" evidence="1">
    <location>
        <begin position="18"/>
        <end position="37"/>
    </location>
</feature>
<name>A0A8D8A7W9_CULPI</name>
<feature type="compositionally biased region" description="Polar residues" evidence="1">
    <location>
        <begin position="18"/>
        <end position="34"/>
    </location>
</feature>
<proteinExistence type="predicted"/>
<evidence type="ECO:0000256" key="1">
    <source>
        <dbReference type="SAM" id="MobiDB-lite"/>
    </source>
</evidence>
<organism evidence="2">
    <name type="scientific">Culex pipiens</name>
    <name type="common">House mosquito</name>
    <dbReference type="NCBI Taxonomy" id="7175"/>
    <lineage>
        <taxon>Eukaryota</taxon>
        <taxon>Metazoa</taxon>
        <taxon>Ecdysozoa</taxon>
        <taxon>Arthropoda</taxon>
        <taxon>Hexapoda</taxon>
        <taxon>Insecta</taxon>
        <taxon>Pterygota</taxon>
        <taxon>Neoptera</taxon>
        <taxon>Endopterygota</taxon>
        <taxon>Diptera</taxon>
        <taxon>Nematocera</taxon>
        <taxon>Culicoidea</taxon>
        <taxon>Culicidae</taxon>
        <taxon>Culicinae</taxon>
        <taxon>Culicini</taxon>
        <taxon>Culex</taxon>
        <taxon>Culex</taxon>
    </lineage>
</organism>
<feature type="region of interest" description="Disordered" evidence="1">
    <location>
        <begin position="47"/>
        <end position="80"/>
    </location>
</feature>